<reference evidence="2 3" key="1">
    <citation type="journal article" date="2012" name="Appl. Environ. Microbiol.">
        <title>Short-read sequencing for genomic analysis of the brown rot fungus Fibroporia radiculosa.</title>
        <authorList>
            <person name="Tang J.D."/>
            <person name="Perkins A.D."/>
            <person name="Sonstegard T.S."/>
            <person name="Schroeder S.G."/>
            <person name="Burgess S.C."/>
            <person name="Diehl S.V."/>
        </authorList>
    </citation>
    <scope>NUCLEOTIDE SEQUENCE [LARGE SCALE GENOMIC DNA]</scope>
    <source>
        <strain evidence="2 3">TFFH 294</strain>
    </source>
</reference>
<dbReference type="EMBL" id="HE797133">
    <property type="protein sequence ID" value="CCM03908.1"/>
    <property type="molecule type" value="Genomic_DNA"/>
</dbReference>
<keyword evidence="1" id="KW-1133">Transmembrane helix</keyword>
<feature type="transmembrane region" description="Helical" evidence="1">
    <location>
        <begin position="177"/>
        <end position="201"/>
    </location>
</feature>
<dbReference type="Proteomes" id="UP000006352">
    <property type="component" value="Unassembled WGS sequence"/>
</dbReference>
<evidence type="ECO:0000313" key="3">
    <source>
        <dbReference type="Proteomes" id="UP000006352"/>
    </source>
</evidence>
<sequence length="276" mass="30133">MAVWIAVRERDYHDLGKGTKVGVERQVVLRPVVADGNSWTVLGGNRCRVYTLVYYVRASGTTETNPARYNYGCLLNTLAILGYIACASVLVLLLQFTLQKLYSKSNAEKISESAEADFDDVIEASDMAASPQPVDTSIQIFNAVRLAGCLVLLGMAICTAYATGWGDMTEKLQPNVVWLHLALCVTFTYSSLLTLHSILAAPSTIGTTTRHLAIVLASAWLGYIYRDAWPLATVLLTPVDAAEGTLLWAKLAMLTLVAVIVPLLIPRRYVPLDPRV</sequence>
<evidence type="ECO:0000313" key="2">
    <source>
        <dbReference type="EMBL" id="CCM03908.1"/>
    </source>
</evidence>
<gene>
    <name evidence="2" type="ORF">FIBRA_06059</name>
</gene>
<dbReference type="GeneID" id="24098819"/>
<accession>J4GAL2</accession>
<feature type="transmembrane region" description="Helical" evidence="1">
    <location>
        <begin position="69"/>
        <end position="94"/>
    </location>
</feature>
<evidence type="ECO:0000256" key="1">
    <source>
        <dbReference type="SAM" id="Phobius"/>
    </source>
</evidence>
<protein>
    <submittedName>
        <fullName evidence="2">Uncharacterized protein</fullName>
    </submittedName>
</protein>
<feature type="transmembrane region" description="Helical" evidence="1">
    <location>
        <begin position="245"/>
        <end position="265"/>
    </location>
</feature>
<keyword evidence="1" id="KW-0472">Membrane</keyword>
<feature type="transmembrane region" description="Helical" evidence="1">
    <location>
        <begin position="146"/>
        <end position="165"/>
    </location>
</feature>
<dbReference type="InParanoid" id="J4GAL2"/>
<dbReference type="OrthoDB" id="6500128at2759"/>
<dbReference type="RefSeq" id="XP_012183191.1">
    <property type="nucleotide sequence ID" value="XM_012327801.1"/>
</dbReference>
<dbReference type="AlphaFoldDB" id="J4GAL2"/>
<keyword evidence="3" id="KW-1185">Reference proteome</keyword>
<proteinExistence type="predicted"/>
<organism evidence="2 3">
    <name type="scientific">Fibroporia radiculosa</name>
    <dbReference type="NCBI Taxonomy" id="599839"/>
    <lineage>
        <taxon>Eukaryota</taxon>
        <taxon>Fungi</taxon>
        <taxon>Dikarya</taxon>
        <taxon>Basidiomycota</taxon>
        <taxon>Agaricomycotina</taxon>
        <taxon>Agaricomycetes</taxon>
        <taxon>Polyporales</taxon>
        <taxon>Fibroporiaceae</taxon>
        <taxon>Fibroporia</taxon>
    </lineage>
</organism>
<dbReference type="HOGENOM" id="CLU_1030721_0_0_1"/>
<dbReference type="STRING" id="599839.J4GAL2"/>
<keyword evidence="1" id="KW-0812">Transmembrane</keyword>
<name>J4GAL2_9APHY</name>